<dbReference type="EMBL" id="MIJF01000047">
    <property type="protein sequence ID" value="OEF98848.1"/>
    <property type="molecule type" value="Genomic_DNA"/>
</dbReference>
<proteinExistence type="predicted"/>
<dbReference type="RefSeq" id="WP_069657275.1">
    <property type="nucleotide sequence ID" value="NZ_MIJF01000047.1"/>
</dbReference>
<protein>
    <submittedName>
        <fullName evidence="1">Uncharacterized protein</fullName>
    </submittedName>
</protein>
<reference evidence="1 2" key="1">
    <citation type="submission" date="2016-09" db="EMBL/GenBank/DDBJ databases">
        <title>Draft genome sequence for the type strain of Vulcanibacillus modesticaldus BR, a strictly anaerobic, moderately thermophilic, and nitrate-reducing bacterium from deep sea-hydrothermal vents of the Mid-Atlantic Ridge.</title>
        <authorList>
            <person name="Abin C.A."/>
            <person name="Hollibaugh J.T."/>
        </authorList>
    </citation>
    <scope>NUCLEOTIDE SEQUENCE [LARGE SCALE GENOMIC DNA]</scope>
    <source>
        <strain evidence="1 2">BR</strain>
    </source>
</reference>
<organism evidence="1 2">
    <name type="scientific">Vulcanibacillus modesticaldus</name>
    <dbReference type="NCBI Taxonomy" id="337097"/>
    <lineage>
        <taxon>Bacteria</taxon>
        <taxon>Bacillati</taxon>
        <taxon>Bacillota</taxon>
        <taxon>Bacilli</taxon>
        <taxon>Bacillales</taxon>
        <taxon>Bacillaceae</taxon>
        <taxon>Vulcanibacillus</taxon>
    </lineage>
</organism>
<comment type="caution">
    <text evidence="1">The sequence shown here is derived from an EMBL/GenBank/DDBJ whole genome shotgun (WGS) entry which is preliminary data.</text>
</comment>
<evidence type="ECO:0000313" key="1">
    <source>
        <dbReference type="EMBL" id="OEF98848.1"/>
    </source>
</evidence>
<evidence type="ECO:0000313" key="2">
    <source>
        <dbReference type="Proteomes" id="UP000243739"/>
    </source>
</evidence>
<keyword evidence="2" id="KW-1185">Reference proteome</keyword>
<name>A0A1D2YT27_9BACI</name>
<sequence>MFINTKGSSWNEVKRKLKIDSEISDKWILNEIFICTVTSPIRSRKEYCDLRGIDVNSPLWYDETKKGKLDNRIKKSKNKVWNEVFEFSVEKRLSNLNLNLHILSKENKKFHELVLSILNVFADSTSREISQEMYISFIEYILNVKNHEINNLLPYIENTHMQNDLKQLH</sequence>
<accession>A0A1D2YT27</accession>
<gene>
    <name evidence="1" type="ORF">BHF71_10655</name>
</gene>
<dbReference type="Proteomes" id="UP000243739">
    <property type="component" value="Unassembled WGS sequence"/>
</dbReference>
<dbReference type="AlphaFoldDB" id="A0A1D2YT27"/>